<evidence type="ECO:0000313" key="3">
    <source>
        <dbReference type="EMBL" id="MBB6645661.1"/>
    </source>
</evidence>
<feature type="transmembrane region" description="Helical" evidence="2">
    <location>
        <begin position="209"/>
        <end position="231"/>
    </location>
</feature>
<dbReference type="AlphaFoldDB" id="A0A7J9SKV4"/>
<keyword evidence="2" id="KW-0812">Transmembrane</keyword>
<name>A0A7J9SKV4_9EURY</name>
<proteinExistence type="predicted"/>
<feature type="transmembrane region" description="Helical" evidence="2">
    <location>
        <begin position="96"/>
        <end position="114"/>
    </location>
</feature>
<dbReference type="Proteomes" id="UP000546257">
    <property type="component" value="Unassembled WGS sequence"/>
</dbReference>
<organism evidence="3 4">
    <name type="scientific">Halobellus ruber</name>
    <dbReference type="NCBI Taxonomy" id="2761102"/>
    <lineage>
        <taxon>Archaea</taxon>
        <taxon>Methanobacteriati</taxon>
        <taxon>Methanobacteriota</taxon>
        <taxon>Stenosarchaea group</taxon>
        <taxon>Halobacteria</taxon>
        <taxon>Halobacteriales</taxon>
        <taxon>Haloferacaceae</taxon>
        <taxon>Halobellus</taxon>
    </lineage>
</organism>
<sequence length="254" mass="28212">MPTSSTGTPREEASADDGDIPAANPEAGTAERPDPAIGQGLLDTEMGPSSAMAHLYRGEIHRMKFWRERLDRTTNWAVIVLAAVLTWAFSTEGNPHYLLLIGNVVLATFLTIEARRYRAYDIWRTRVRTLQKEVWAAGLDGSGPTDSDWRARLADDYREPTVKITTEEAVAHRLRRIYLPLFAILNAAWVVRITAFGTTNWPRSAAIGMLPGTVVTVAVGITLLGAIGLAFRPRTWHAYAELRTEELRRDDAAD</sequence>
<gene>
    <name evidence="3" type="ORF">H5V44_05025</name>
</gene>
<feature type="transmembrane region" description="Helical" evidence="2">
    <location>
        <begin position="73"/>
        <end position="90"/>
    </location>
</feature>
<keyword evidence="2" id="KW-1133">Transmembrane helix</keyword>
<keyword evidence="4" id="KW-1185">Reference proteome</keyword>
<dbReference type="EMBL" id="JACKXD010000002">
    <property type="protein sequence ID" value="MBB6645661.1"/>
    <property type="molecule type" value="Genomic_DNA"/>
</dbReference>
<reference evidence="3 4" key="1">
    <citation type="submission" date="2020-08" db="EMBL/GenBank/DDBJ databases">
        <authorList>
            <person name="Seo M.-J."/>
        </authorList>
    </citation>
    <scope>NUCLEOTIDE SEQUENCE [LARGE SCALE GENOMIC DNA]</scope>
    <source>
        <strain evidence="3 4">MBLA0160</strain>
    </source>
</reference>
<evidence type="ECO:0000256" key="2">
    <source>
        <dbReference type="SAM" id="Phobius"/>
    </source>
</evidence>
<evidence type="ECO:0000256" key="1">
    <source>
        <dbReference type="SAM" id="MobiDB-lite"/>
    </source>
</evidence>
<dbReference type="Pfam" id="PF10028">
    <property type="entry name" value="DUF2270"/>
    <property type="match status" value="1"/>
</dbReference>
<dbReference type="InterPro" id="IPR014470">
    <property type="entry name" value="UCP01500"/>
</dbReference>
<evidence type="ECO:0000313" key="4">
    <source>
        <dbReference type="Proteomes" id="UP000546257"/>
    </source>
</evidence>
<dbReference type="RefSeq" id="WP_185192047.1">
    <property type="nucleotide sequence ID" value="NZ_JACKXD010000002.1"/>
</dbReference>
<keyword evidence="2" id="KW-0472">Membrane</keyword>
<feature type="region of interest" description="Disordered" evidence="1">
    <location>
        <begin position="1"/>
        <end position="39"/>
    </location>
</feature>
<accession>A0A7J9SKV4</accession>
<comment type="caution">
    <text evidence="3">The sequence shown here is derived from an EMBL/GenBank/DDBJ whole genome shotgun (WGS) entry which is preliminary data.</text>
</comment>
<protein>
    <submittedName>
        <fullName evidence="3">DUF2270 domain-containing protein</fullName>
    </submittedName>
</protein>
<feature type="transmembrane region" description="Helical" evidence="2">
    <location>
        <begin position="177"/>
        <end position="197"/>
    </location>
</feature>